<accession>Q6IKP0</accession>
<feature type="transmembrane region" description="Helical" evidence="2">
    <location>
        <begin position="80"/>
        <end position="99"/>
    </location>
</feature>
<feature type="compositionally biased region" description="Basic and acidic residues" evidence="1">
    <location>
        <begin position="205"/>
        <end position="214"/>
    </location>
</feature>
<dbReference type="EMBL" id="BK002326">
    <property type="protein sequence ID" value="DAA03832.1"/>
    <property type="molecule type" value="Genomic_DNA"/>
</dbReference>
<reference evidence="3" key="1">
    <citation type="journal article" date="2003" name="Genome Biol.">
        <title>An integrated gene annotation and transcriptional profiling approach towards the full gene content of the Drosophila genome.</title>
        <authorList>
            <person name="Hild M."/>
            <person name="Beckmann B."/>
            <person name="Haas S.A."/>
            <person name="Koch B."/>
            <person name="Solovyev V."/>
            <person name="Busold C."/>
            <person name="Fellenberg K."/>
            <person name="Boutros M."/>
            <person name="Vingron M."/>
            <person name="Sauer F."/>
            <person name="Hoheisel J.D."/>
            <person name="Paro R."/>
        </authorList>
    </citation>
    <scope>NUCLEOTIDE SEQUENCE</scope>
</reference>
<evidence type="ECO:0000256" key="2">
    <source>
        <dbReference type="SAM" id="Phobius"/>
    </source>
</evidence>
<feature type="compositionally biased region" description="Polar residues" evidence="1">
    <location>
        <begin position="191"/>
        <end position="204"/>
    </location>
</feature>
<proteinExistence type="predicted"/>
<dbReference type="AlphaFoldDB" id="Q6IKP0"/>
<keyword evidence="2" id="KW-1133">Transmembrane helix</keyword>
<organism evidence="3">
    <name type="scientific">Drosophila melanogaster</name>
    <name type="common">Fruit fly</name>
    <dbReference type="NCBI Taxonomy" id="7227"/>
    <lineage>
        <taxon>Eukaryota</taxon>
        <taxon>Metazoa</taxon>
        <taxon>Ecdysozoa</taxon>
        <taxon>Arthropoda</taxon>
        <taxon>Hexapoda</taxon>
        <taxon>Insecta</taxon>
        <taxon>Pterygota</taxon>
        <taxon>Neoptera</taxon>
        <taxon>Endopterygota</taxon>
        <taxon>Diptera</taxon>
        <taxon>Brachycera</taxon>
        <taxon>Muscomorpha</taxon>
        <taxon>Ephydroidea</taxon>
        <taxon>Drosophilidae</taxon>
        <taxon>Drosophila</taxon>
        <taxon>Sophophora</taxon>
    </lineage>
</organism>
<evidence type="ECO:0000256" key="1">
    <source>
        <dbReference type="SAM" id="MobiDB-lite"/>
    </source>
</evidence>
<protein>
    <submittedName>
        <fullName evidence="3">HDC12004</fullName>
    </submittedName>
</protein>
<name>Q6IKP0_DROME</name>
<sequence>MDFLINEFDFLDIQIRVTQLVSIHKVQFSETVMYMYIYGLYPINPTDLSTSMSIKISDHIAASSILYTCISLPLFHPLRYLPFVFVLLLIVANLLSMWANSRANTQANRGFDGLPVIALNICIEAPAIERSGLAGTISICILCNDLAIPIPIPIRLRCRSINQPTMTFTLTMTQGGGWWFCGWNGESPSTGASSGRGLSQSRLQSPDRDPISHFKGRTRDWAIASNLTRKHCRWFIQKESTYICNWVEVEVH</sequence>
<gene>
    <name evidence="3" type="ORF">HDC12004</name>
</gene>
<feature type="region of interest" description="Disordered" evidence="1">
    <location>
        <begin position="191"/>
        <end position="214"/>
    </location>
</feature>
<evidence type="ECO:0000313" key="3">
    <source>
        <dbReference type="EMBL" id="DAA03832.1"/>
    </source>
</evidence>
<keyword evidence="2" id="KW-0472">Membrane</keyword>
<keyword evidence="2" id="KW-0812">Transmembrane</keyword>